<proteinExistence type="predicted"/>
<accession>A0A329QK49</accession>
<dbReference type="EMBL" id="QEVW01000014">
    <property type="protein sequence ID" value="RAW12596.1"/>
    <property type="molecule type" value="Genomic_DNA"/>
</dbReference>
<gene>
    <name evidence="1" type="ORF">DC345_20030</name>
</gene>
<dbReference type="Proteomes" id="UP000250642">
    <property type="component" value="Unassembled WGS sequence"/>
</dbReference>
<comment type="caution">
    <text evidence="1">The sequence shown here is derived from an EMBL/GenBank/DDBJ whole genome shotgun (WGS) entry which is preliminary data.</text>
</comment>
<organism evidence="1 2">
    <name type="scientific">Paenibacillus taichungensis</name>
    <dbReference type="NCBI Taxonomy" id="484184"/>
    <lineage>
        <taxon>Bacteria</taxon>
        <taxon>Bacillati</taxon>
        <taxon>Bacillota</taxon>
        <taxon>Bacilli</taxon>
        <taxon>Bacillales</taxon>
        <taxon>Paenibacillaceae</taxon>
        <taxon>Paenibacillus</taxon>
    </lineage>
</organism>
<evidence type="ECO:0000313" key="1">
    <source>
        <dbReference type="EMBL" id="RAW12596.1"/>
    </source>
</evidence>
<sequence length="64" mass="7351">MNEEDSPRLERKVSEVSMLAANVLLHGEVRPILLCFDDSHLYPPRTSFPQQLRHSSGPFMIIML</sequence>
<evidence type="ECO:0000313" key="2">
    <source>
        <dbReference type="Proteomes" id="UP000250642"/>
    </source>
</evidence>
<dbReference type="AlphaFoldDB" id="A0A329QK49"/>
<reference evidence="1 2" key="1">
    <citation type="submission" date="2018-04" db="EMBL/GenBank/DDBJ databases">
        <title>Paenibacillus taichungensis Genome sequencing and assembly.</title>
        <authorList>
            <person name="Xu J."/>
            <person name="Rensing C."/>
            <person name="Mazhar H.S."/>
        </authorList>
    </citation>
    <scope>NUCLEOTIDE SEQUENCE [LARGE SCALE GENOMIC DNA]</scope>
    <source>
        <strain evidence="1 2">NC1</strain>
    </source>
</reference>
<protein>
    <submittedName>
        <fullName evidence="1">Uncharacterized protein</fullName>
    </submittedName>
</protein>
<name>A0A329QK49_9BACL</name>